<dbReference type="EMBL" id="CP027668">
    <property type="protein sequence ID" value="AVO46496.1"/>
    <property type="molecule type" value="Genomic_DNA"/>
</dbReference>
<dbReference type="Gene3D" id="3.30.720.120">
    <property type="match status" value="1"/>
</dbReference>
<feature type="domain" description="VOC" evidence="1">
    <location>
        <begin position="4"/>
        <end position="133"/>
    </location>
</feature>
<dbReference type="PROSITE" id="PS51819">
    <property type="entry name" value="VOC"/>
    <property type="match status" value="1"/>
</dbReference>
<dbReference type="KEGG" id="phr:C6569_16330"/>
<dbReference type="InterPro" id="IPR004360">
    <property type="entry name" value="Glyas_Fos-R_dOase_dom"/>
</dbReference>
<evidence type="ECO:0000259" key="1">
    <source>
        <dbReference type="PROSITE" id="PS51819"/>
    </source>
</evidence>
<evidence type="ECO:0000313" key="3">
    <source>
        <dbReference type="Proteomes" id="UP000237889"/>
    </source>
</evidence>
<keyword evidence="3" id="KW-1185">Reference proteome</keyword>
<proteinExistence type="predicted"/>
<gene>
    <name evidence="2" type="ORF">C6569_16330</name>
</gene>
<sequence length="138" mass="14828">MPETAVIPHLTIEGASEAIAFYVAALGATELARMPAKDGKRLLHAALTINGATVFLHDDFPEHVFPGANFGAPPRVGGVSVTMHLRVDDCDAWYDRAMKAGATKVMAPHDAFWGDRYGQIVDPFGHSWSFAHTLAAKA</sequence>
<dbReference type="AlphaFoldDB" id="A0A2S0NEN1"/>
<organism evidence="2 3">
    <name type="scientific">Phreatobacter cathodiphilus</name>
    <dbReference type="NCBI Taxonomy" id="1868589"/>
    <lineage>
        <taxon>Bacteria</taxon>
        <taxon>Pseudomonadati</taxon>
        <taxon>Pseudomonadota</taxon>
        <taxon>Alphaproteobacteria</taxon>
        <taxon>Hyphomicrobiales</taxon>
        <taxon>Phreatobacteraceae</taxon>
        <taxon>Phreatobacter</taxon>
    </lineage>
</organism>
<dbReference type="Proteomes" id="UP000237889">
    <property type="component" value="Chromosome"/>
</dbReference>
<dbReference type="PANTHER" id="PTHR34109">
    <property type="entry name" value="BNAUNNG04460D PROTEIN-RELATED"/>
    <property type="match status" value="1"/>
</dbReference>
<protein>
    <submittedName>
        <fullName evidence="2">Glyoxalase</fullName>
    </submittedName>
</protein>
<dbReference type="InterPro" id="IPR029068">
    <property type="entry name" value="Glyas_Bleomycin-R_OHBP_Dase"/>
</dbReference>
<dbReference type="RefSeq" id="WP_106749836.1">
    <property type="nucleotide sequence ID" value="NZ_CP027668.1"/>
</dbReference>
<name>A0A2S0NEN1_9HYPH</name>
<dbReference type="OrthoDB" id="9795306at2"/>
<dbReference type="Pfam" id="PF00903">
    <property type="entry name" value="Glyoxalase"/>
    <property type="match status" value="1"/>
</dbReference>
<accession>A0A2S0NEN1</accession>
<dbReference type="CDD" id="cd07246">
    <property type="entry name" value="VOC_like"/>
    <property type="match status" value="1"/>
</dbReference>
<dbReference type="Gene3D" id="3.30.720.110">
    <property type="match status" value="1"/>
</dbReference>
<dbReference type="InterPro" id="IPR037523">
    <property type="entry name" value="VOC_core"/>
</dbReference>
<dbReference type="SUPFAM" id="SSF54593">
    <property type="entry name" value="Glyoxalase/Bleomycin resistance protein/Dihydroxybiphenyl dioxygenase"/>
    <property type="match status" value="1"/>
</dbReference>
<evidence type="ECO:0000313" key="2">
    <source>
        <dbReference type="EMBL" id="AVO46496.1"/>
    </source>
</evidence>
<dbReference type="PANTHER" id="PTHR34109:SF1">
    <property type="entry name" value="VOC DOMAIN-CONTAINING PROTEIN"/>
    <property type="match status" value="1"/>
</dbReference>
<reference evidence="2 3" key="1">
    <citation type="submission" date="2018-03" db="EMBL/GenBank/DDBJ databases">
        <title>Genome sequencing of Phreatobacter sp.</title>
        <authorList>
            <person name="Kim S.-J."/>
            <person name="Heo J."/>
            <person name="Kwon S.-W."/>
        </authorList>
    </citation>
    <scope>NUCLEOTIDE SEQUENCE [LARGE SCALE GENOMIC DNA]</scope>
    <source>
        <strain evidence="2 3">S-12</strain>
    </source>
</reference>